<feature type="compositionally biased region" description="Polar residues" evidence="1">
    <location>
        <begin position="208"/>
        <end position="217"/>
    </location>
</feature>
<dbReference type="PANTHER" id="PTHR38793">
    <property type="entry name" value="SLATT_FUNGAL DOMAIN-CONTAINING PROTEIN-RELATED"/>
    <property type="match status" value="1"/>
</dbReference>
<feature type="domain" description="SMODS and SLOG-associating 2TM effector" evidence="3">
    <location>
        <begin position="84"/>
        <end position="206"/>
    </location>
</feature>
<reference evidence="4 5" key="1">
    <citation type="journal article" date="2024" name="IMA Fungus">
        <title>IMA Genome - F19 : A genome assembly and annotation guide to empower mycologists, including annotated draft genome sequences of Ceratocystis pirilliformis, Diaporthe australafricana, Fusarium ophioides, Paecilomyces lecythidis, and Sporothrix stenoceras.</title>
        <authorList>
            <person name="Aylward J."/>
            <person name="Wilson A.M."/>
            <person name="Visagie C.M."/>
            <person name="Spraker J."/>
            <person name="Barnes I."/>
            <person name="Buitendag C."/>
            <person name="Ceriani C."/>
            <person name="Del Mar Angel L."/>
            <person name="du Plessis D."/>
            <person name="Fuchs T."/>
            <person name="Gasser K."/>
            <person name="Kramer D."/>
            <person name="Li W."/>
            <person name="Munsamy K."/>
            <person name="Piso A."/>
            <person name="Price J.L."/>
            <person name="Sonnekus B."/>
            <person name="Thomas C."/>
            <person name="van der Nest A."/>
            <person name="van Dijk A."/>
            <person name="van Heerden A."/>
            <person name="van Vuuren N."/>
            <person name="Yilmaz N."/>
            <person name="Duong T.A."/>
            <person name="van der Merwe N.A."/>
            <person name="Wingfield M.J."/>
            <person name="Wingfield B.D."/>
        </authorList>
    </citation>
    <scope>NUCLEOTIDE SEQUENCE [LARGE SCALE GENOMIC DNA]</scope>
    <source>
        <strain evidence="4 5">CMW 18167</strain>
    </source>
</reference>
<comment type="caution">
    <text evidence="4">The sequence shown here is derived from an EMBL/GenBank/DDBJ whole genome shotgun (WGS) entry which is preliminary data.</text>
</comment>
<proteinExistence type="predicted"/>
<evidence type="ECO:0000313" key="4">
    <source>
        <dbReference type="EMBL" id="KAL1876743.1"/>
    </source>
</evidence>
<evidence type="ECO:0000256" key="1">
    <source>
        <dbReference type="SAM" id="MobiDB-lite"/>
    </source>
</evidence>
<dbReference type="EMBL" id="JAVDPF010000015">
    <property type="protein sequence ID" value="KAL1876743.1"/>
    <property type="molecule type" value="Genomic_DNA"/>
</dbReference>
<keyword evidence="5" id="KW-1185">Reference proteome</keyword>
<evidence type="ECO:0000259" key="3">
    <source>
        <dbReference type="Pfam" id="PF18142"/>
    </source>
</evidence>
<protein>
    <recommendedName>
        <fullName evidence="3">SMODS and SLOG-associating 2TM effector domain-containing protein</fullName>
    </recommendedName>
</protein>
<dbReference type="Pfam" id="PF18142">
    <property type="entry name" value="SLATT_fungal"/>
    <property type="match status" value="1"/>
</dbReference>
<feature type="region of interest" description="Disordered" evidence="1">
    <location>
        <begin position="1"/>
        <end position="43"/>
    </location>
</feature>
<evidence type="ECO:0000256" key="2">
    <source>
        <dbReference type="SAM" id="Phobius"/>
    </source>
</evidence>
<keyword evidence="2" id="KW-0472">Membrane</keyword>
<organism evidence="4 5">
    <name type="scientific">Paecilomyces lecythidis</name>
    <dbReference type="NCBI Taxonomy" id="3004212"/>
    <lineage>
        <taxon>Eukaryota</taxon>
        <taxon>Fungi</taxon>
        <taxon>Dikarya</taxon>
        <taxon>Ascomycota</taxon>
        <taxon>Pezizomycotina</taxon>
        <taxon>Eurotiomycetes</taxon>
        <taxon>Eurotiomycetidae</taxon>
        <taxon>Eurotiales</taxon>
        <taxon>Thermoascaceae</taxon>
        <taxon>Paecilomyces</taxon>
    </lineage>
</organism>
<dbReference type="Proteomes" id="UP001583193">
    <property type="component" value="Unassembled WGS sequence"/>
</dbReference>
<name>A0ABR3XL81_9EURO</name>
<dbReference type="NCBIfam" id="NF033635">
    <property type="entry name" value="SLATT_fungal"/>
    <property type="match status" value="1"/>
</dbReference>
<gene>
    <name evidence="4" type="ORF">Plec18167_005151</name>
</gene>
<dbReference type="PANTHER" id="PTHR38793:SF3">
    <property type="entry name" value="SMODS AND SLOG-ASSOCIATING 2TM EFFECTOR DOMAIN-CONTAINING PROTEIN"/>
    <property type="match status" value="1"/>
</dbReference>
<feature type="transmembrane region" description="Helical" evidence="2">
    <location>
        <begin position="126"/>
        <end position="147"/>
    </location>
</feature>
<feature type="transmembrane region" description="Helical" evidence="2">
    <location>
        <begin position="96"/>
        <end position="120"/>
    </location>
</feature>
<dbReference type="InterPro" id="IPR041622">
    <property type="entry name" value="SLATT_fungi"/>
</dbReference>
<feature type="compositionally biased region" description="Low complexity" evidence="1">
    <location>
        <begin position="28"/>
        <end position="43"/>
    </location>
</feature>
<evidence type="ECO:0000313" key="5">
    <source>
        <dbReference type="Proteomes" id="UP001583193"/>
    </source>
</evidence>
<keyword evidence="2" id="KW-1133">Transmembrane helix</keyword>
<feature type="compositionally biased region" description="Polar residues" evidence="1">
    <location>
        <begin position="1"/>
        <end position="10"/>
    </location>
</feature>
<sequence length="254" mass="27610">MVTSSQATLSDDSKPQVQPAIKDKKNKGSPSSSGASSPDLSQSDINDHVSIFRHAVGINSQPPSYSGTKLEEGRRLATGIYKAVLREKNIRRRQYWAINLLVYCCHFAQIIISASVTALGPSSKNYSTALTVLGAVNTVIAGILALLNGRGLPDRLRRDEVEFRKTQDWIEETESLIAAGIIGFDREQIGHLIEAAFRKYNAAKATSENNKSSSYVKQQAERGRNAAGAEDDMLEDATNPDGNTLVKLNVPGLH</sequence>
<accession>A0ABR3XL81</accession>
<keyword evidence="2" id="KW-0812">Transmembrane</keyword>
<feature type="region of interest" description="Disordered" evidence="1">
    <location>
        <begin position="208"/>
        <end position="254"/>
    </location>
</feature>